<dbReference type="RefSeq" id="WP_093289056.1">
    <property type="nucleotide sequence ID" value="NZ_FOFS01000015.1"/>
</dbReference>
<evidence type="ECO:0000259" key="1">
    <source>
        <dbReference type="Pfam" id="PF01636"/>
    </source>
</evidence>
<dbReference type="PANTHER" id="PTHR47829">
    <property type="entry name" value="HYDROLASE, PUTATIVE (AFU_ORTHOLOGUE AFUA_1G12880)-RELATED"/>
    <property type="match status" value="1"/>
</dbReference>
<keyword evidence="3" id="KW-1185">Reference proteome</keyword>
<dbReference type="InterPro" id="IPR011009">
    <property type="entry name" value="Kinase-like_dom_sf"/>
</dbReference>
<feature type="domain" description="Aminoglycoside phosphotransferase" evidence="1">
    <location>
        <begin position="41"/>
        <end position="286"/>
    </location>
</feature>
<dbReference type="Gene3D" id="3.30.200.20">
    <property type="entry name" value="Phosphorylase Kinase, domain 1"/>
    <property type="match status" value="1"/>
</dbReference>
<accession>A0A1H9L923</accession>
<dbReference type="Pfam" id="PF01636">
    <property type="entry name" value="APH"/>
    <property type="match status" value="1"/>
</dbReference>
<dbReference type="AlphaFoldDB" id="A0A1H9L923"/>
<sequence length="357" mass="40935">MSAQLPFDSAGTVRAGEELDAAAVTAWLRAQGIALQGQPRVTQYAGGASNWTYRLQYENRDLILRRPPAGTKARSAHDMKREFTVQQALRPVFPCVANMVALCSEPAVIGSEFYVMDRIAGMIPRKNLPPGVVLSPEQTRQLCLSMVDKLIELHQVDVQAAGLQHLGKGAGYVRRQVEGWCERWQRAATWNVLSGRRVMHWLRQNMPEDVASCVIHNDWRLDNLVFDAQQASRVIGVLDWEMATLGDPLMELGCVIAYWLQADDDRFILSMRRQPSHLPGMLRRREIVAYYLERTGLQPENWVFYEVFGLFRLAAIIQQIYYRYHHRQTRNPAFARFWLLSNYLVLRAARTIRRGPL</sequence>
<dbReference type="EMBL" id="FOFS01000015">
    <property type="protein sequence ID" value="SER07719.1"/>
    <property type="molecule type" value="Genomic_DNA"/>
</dbReference>
<dbReference type="InterPro" id="IPR052898">
    <property type="entry name" value="ACAD10-like"/>
</dbReference>
<dbReference type="SUPFAM" id="SSF56112">
    <property type="entry name" value="Protein kinase-like (PK-like)"/>
    <property type="match status" value="1"/>
</dbReference>
<dbReference type="Gene3D" id="3.90.1200.10">
    <property type="match status" value="1"/>
</dbReference>
<keyword evidence="2" id="KW-0418">Kinase</keyword>
<proteinExistence type="predicted"/>
<dbReference type="CDD" id="cd05154">
    <property type="entry name" value="ACAD10_11_N-like"/>
    <property type="match status" value="1"/>
</dbReference>
<protein>
    <submittedName>
        <fullName evidence="2">Predicted kinase, aminoglycoside phosphotransferase (APT) family</fullName>
    </submittedName>
</protein>
<dbReference type="InterPro" id="IPR041726">
    <property type="entry name" value="ACAD10_11_N"/>
</dbReference>
<gene>
    <name evidence="2" type="ORF">SAMN04488038_11564</name>
</gene>
<organism evidence="2 3">
    <name type="scientific">Solimonas aquatica</name>
    <dbReference type="NCBI Taxonomy" id="489703"/>
    <lineage>
        <taxon>Bacteria</taxon>
        <taxon>Pseudomonadati</taxon>
        <taxon>Pseudomonadota</taxon>
        <taxon>Gammaproteobacteria</taxon>
        <taxon>Nevskiales</taxon>
        <taxon>Nevskiaceae</taxon>
        <taxon>Solimonas</taxon>
    </lineage>
</organism>
<dbReference type="GO" id="GO:0016301">
    <property type="term" value="F:kinase activity"/>
    <property type="evidence" value="ECO:0007669"/>
    <property type="project" value="UniProtKB-KW"/>
</dbReference>
<keyword evidence="2" id="KW-0808">Transferase</keyword>
<dbReference type="PANTHER" id="PTHR47829:SF1">
    <property type="entry name" value="HAD FAMILY PHOSPHATASE"/>
    <property type="match status" value="1"/>
</dbReference>
<dbReference type="InterPro" id="IPR002575">
    <property type="entry name" value="Aminoglycoside_PTrfase"/>
</dbReference>
<evidence type="ECO:0000313" key="2">
    <source>
        <dbReference type="EMBL" id="SER07719.1"/>
    </source>
</evidence>
<evidence type="ECO:0000313" key="3">
    <source>
        <dbReference type="Proteomes" id="UP000199233"/>
    </source>
</evidence>
<reference evidence="2 3" key="1">
    <citation type="submission" date="2016-10" db="EMBL/GenBank/DDBJ databases">
        <authorList>
            <person name="de Groot N.N."/>
        </authorList>
    </citation>
    <scope>NUCLEOTIDE SEQUENCE [LARGE SCALE GENOMIC DNA]</scope>
    <source>
        <strain evidence="2 3">DSM 25927</strain>
    </source>
</reference>
<dbReference type="Proteomes" id="UP000199233">
    <property type="component" value="Unassembled WGS sequence"/>
</dbReference>
<dbReference type="OrthoDB" id="3806873at2"/>
<name>A0A1H9L923_9GAMM</name>
<dbReference type="STRING" id="489703.SAMN04488038_11564"/>